<dbReference type="InterPro" id="IPR014854">
    <property type="entry name" value="Nse4_C"/>
</dbReference>
<evidence type="ECO:0000313" key="12">
    <source>
        <dbReference type="Proteomes" id="UP001375240"/>
    </source>
</evidence>
<dbReference type="EMBL" id="JAVHNQ010000011">
    <property type="protein sequence ID" value="KAK6336246.1"/>
    <property type="molecule type" value="Genomic_DNA"/>
</dbReference>
<keyword evidence="3 7" id="KW-0227">DNA damage</keyword>
<dbReference type="AlphaFoldDB" id="A0AAV9U9D8"/>
<organism evidence="11 12">
    <name type="scientific">Orbilia brochopaga</name>
    <dbReference type="NCBI Taxonomy" id="3140254"/>
    <lineage>
        <taxon>Eukaryota</taxon>
        <taxon>Fungi</taxon>
        <taxon>Dikarya</taxon>
        <taxon>Ascomycota</taxon>
        <taxon>Pezizomycotina</taxon>
        <taxon>Orbiliomycetes</taxon>
        <taxon>Orbiliales</taxon>
        <taxon>Orbiliaceae</taxon>
        <taxon>Orbilia</taxon>
    </lineage>
</organism>
<feature type="compositionally biased region" description="Basic and acidic residues" evidence="8">
    <location>
        <begin position="63"/>
        <end position="74"/>
    </location>
</feature>
<comment type="subunit">
    <text evidence="7">Component of the SMC5-SMC6 complex.</text>
</comment>
<dbReference type="GO" id="GO:0030915">
    <property type="term" value="C:Smc5-Smc6 complex"/>
    <property type="evidence" value="ECO:0007669"/>
    <property type="project" value="UniProtKB-UniRule"/>
</dbReference>
<evidence type="ECO:0000256" key="2">
    <source>
        <dbReference type="ARBA" id="ARBA00008997"/>
    </source>
</evidence>
<reference evidence="11 12" key="1">
    <citation type="submission" date="2019-10" db="EMBL/GenBank/DDBJ databases">
        <authorList>
            <person name="Palmer J.M."/>
        </authorList>
    </citation>
    <scope>NUCLEOTIDE SEQUENCE [LARGE SCALE GENOMIC DNA]</scope>
    <source>
        <strain evidence="11 12">TWF696</strain>
    </source>
</reference>
<comment type="similarity">
    <text evidence="2 7">Belongs to the NSE4 family.</text>
</comment>
<evidence type="ECO:0000256" key="8">
    <source>
        <dbReference type="SAM" id="MobiDB-lite"/>
    </source>
</evidence>
<name>A0AAV9U9D8_9PEZI</name>
<keyword evidence="12" id="KW-1185">Reference proteome</keyword>
<evidence type="ECO:0000256" key="1">
    <source>
        <dbReference type="ARBA" id="ARBA00004123"/>
    </source>
</evidence>
<keyword evidence="6 7" id="KW-0539">Nucleus</keyword>
<evidence type="ECO:0000256" key="4">
    <source>
        <dbReference type="ARBA" id="ARBA00023172"/>
    </source>
</evidence>
<proteinExistence type="inferred from homology"/>
<evidence type="ECO:0000256" key="6">
    <source>
        <dbReference type="ARBA" id="ARBA00023242"/>
    </source>
</evidence>
<dbReference type="GO" id="GO:0006281">
    <property type="term" value="P:DNA repair"/>
    <property type="evidence" value="ECO:0007669"/>
    <property type="project" value="UniProtKB-UniRule"/>
</dbReference>
<keyword evidence="5 7" id="KW-0234">DNA repair</keyword>
<feature type="domain" description="Non-structural maintenance of chromosome element 4 C-terminal" evidence="9">
    <location>
        <begin position="428"/>
        <end position="515"/>
    </location>
</feature>
<evidence type="ECO:0000256" key="7">
    <source>
        <dbReference type="RuleBase" id="RU365071"/>
    </source>
</evidence>
<dbReference type="Pfam" id="PF15412">
    <property type="entry name" value="Nse4-Nse3_bdg"/>
    <property type="match status" value="1"/>
</dbReference>
<dbReference type="InterPro" id="IPR029225">
    <property type="entry name" value="Nse4_Nse3-bd"/>
</dbReference>
<evidence type="ECO:0000259" key="9">
    <source>
        <dbReference type="Pfam" id="PF08743"/>
    </source>
</evidence>
<dbReference type="GO" id="GO:0006310">
    <property type="term" value="P:DNA recombination"/>
    <property type="evidence" value="ECO:0007669"/>
    <property type="project" value="UniProtKB-UniRule"/>
</dbReference>
<feature type="region of interest" description="Disordered" evidence="8">
    <location>
        <begin position="1"/>
        <end position="230"/>
    </location>
</feature>
<feature type="compositionally biased region" description="Low complexity" evidence="8">
    <location>
        <begin position="116"/>
        <end position="147"/>
    </location>
</feature>
<accession>A0AAV9U9D8</accession>
<comment type="subcellular location">
    <subcellularLocation>
        <location evidence="1 7">Nucleus</location>
    </subcellularLocation>
</comment>
<feature type="compositionally biased region" description="Polar residues" evidence="8">
    <location>
        <begin position="39"/>
        <end position="62"/>
    </location>
</feature>
<gene>
    <name evidence="11" type="primary">NSE4</name>
    <name evidence="11" type="ORF">TWF696_001807</name>
</gene>
<dbReference type="Proteomes" id="UP001375240">
    <property type="component" value="Unassembled WGS sequence"/>
</dbReference>
<dbReference type="PANTHER" id="PTHR16140:SF0">
    <property type="entry name" value="NON-STRUCTURAL MAINTENANCE OF CHROMOSOMES ELEMENT 4"/>
    <property type="match status" value="1"/>
</dbReference>
<protein>
    <recommendedName>
        <fullName evidence="7">Non-structural maintenance of chromosomes element 4</fullName>
    </recommendedName>
</protein>
<feature type="compositionally biased region" description="Polar residues" evidence="8">
    <location>
        <begin position="90"/>
        <end position="107"/>
    </location>
</feature>
<feature type="compositionally biased region" description="Polar residues" evidence="8">
    <location>
        <begin position="199"/>
        <end position="219"/>
    </location>
</feature>
<sequence length="532" mass="59768">MARKVVRPSYMGGPATIVDEEDEEDLYYDPKNPDHVLSTPASRSHDQSPSVNSSPASATNSFSDKENTPQEPRRRGSHTSPLVKRERSLINHSARSTPYAIPSSNMSAALRTSKGSAVPKSPLSKASKASAAKSRGSRAASRVAETPAPDDRDDEEDPDTPSTAYEQEEELMNDRETSPEATQRSRVSETPGPSRRSRQPLQSQVPSATQPPSSTQRPASTEFYDPDQSMAERRRVKGAYNEIQQELIDNKAQFLKAGNRDLIHYLEKTSELFNDVKQTSDAVVDARIQVDIGKLAAEKAKRVGNSATNTGLEIDEFIAKCIQFMSKSRPGDTSDGHDWAYLGSQVATPSLKRACPSDFMYGPMAIQKRQRLLKERKRVVRRRPEEFIRPIDLDEKQIAKNENSTTKNVLMVERALENYIRQTGEEHINYFSFVINPHSYSQTIENMFYLAFLVRDCRVGLFEDDDGLLWLALAESPSPEEAAAQGCVRKQIVMPMEKYIWRELIDAFQIKDTVIPMRQREVEAINASGWYS</sequence>
<evidence type="ECO:0000259" key="10">
    <source>
        <dbReference type="Pfam" id="PF15412"/>
    </source>
</evidence>
<evidence type="ECO:0000313" key="11">
    <source>
        <dbReference type="EMBL" id="KAK6336246.1"/>
    </source>
</evidence>
<feature type="domain" description="Nse4/EID protein Nse3/MAGE-binding" evidence="10">
    <location>
        <begin position="285"/>
        <end position="333"/>
    </location>
</feature>
<comment type="function">
    <text evidence="7">Component of the SMC5-SMC6 complex, that promotes sister chromatid alignment after DNA damage and facilitates double-stranded DNA breaks (DSBs) repair via homologous recombination between sister chromatids.</text>
</comment>
<feature type="compositionally biased region" description="Acidic residues" evidence="8">
    <location>
        <begin position="18"/>
        <end position="27"/>
    </location>
</feature>
<dbReference type="GO" id="GO:0005634">
    <property type="term" value="C:nucleus"/>
    <property type="evidence" value="ECO:0007669"/>
    <property type="project" value="UniProtKB-SubCell"/>
</dbReference>
<dbReference type="PANTHER" id="PTHR16140">
    <property type="entry name" value="NON-STRUCTURAL MAINTENANCE OF CHROMOSOMES ELEMENT 4"/>
    <property type="match status" value="1"/>
</dbReference>
<evidence type="ECO:0000256" key="5">
    <source>
        <dbReference type="ARBA" id="ARBA00023204"/>
    </source>
</evidence>
<comment type="caution">
    <text evidence="11">The sequence shown here is derived from an EMBL/GenBank/DDBJ whole genome shotgun (WGS) entry which is preliminary data.</text>
</comment>
<keyword evidence="4 7" id="KW-0233">DNA recombination</keyword>
<evidence type="ECO:0000256" key="3">
    <source>
        <dbReference type="ARBA" id="ARBA00022763"/>
    </source>
</evidence>
<dbReference type="InterPro" id="IPR027786">
    <property type="entry name" value="Nse4/EID"/>
</dbReference>
<dbReference type="Pfam" id="PF08743">
    <property type="entry name" value="Nse4_C"/>
    <property type="match status" value="1"/>
</dbReference>